<dbReference type="SUPFAM" id="SSF53098">
    <property type="entry name" value="Ribonuclease H-like"/>
    <property type="match status" value="1"/>
</dbReference>
<feature type="region of interest" description="Disordered" evidence="1">
    <location>
        <begin position="337"/>
        <end position="356"/>
    </location>
</feature>
<protein>
    <recommendedName>
        <fullName evidence="2">HAT C-terminal dimerisation domain-containing protein</fullName>
    </recommendedName>
</protein>
<dbReference type="OrthoDB" id="6375565at2759"/>
<dbReference type="AlphaFoldDB" id="A0A6A4W1Z6"/>
<dbReference type="GO" id="GO:0046983">
    <property type="term" value="F:protein dimerization activity"/>
    <property type="evidence" value="ECO:0007669"/>
    <property type="project" value="InterPro"/>
</dbReference>
<evidence type="ECO:0000313" key="4">
    <source>
        <dbReference type="Proteomes" id="UP000440578"/>
    </source>
</evidence>
<dbReference type="EMBL" id="VIIS01001514">
    <property type="protein sequence ID" value="KAF0297112.1"/>
    <property type="molecule type" value="Genomic_DNA"/>
</dbReference>
<name>A0A6A4W1Z6_AMPAM</name>
<dbReference type="InterPro" id="IPR012337">
    <property type="entry name" value="RNaseH-like_sf"/>
</dbReference>
<comment type="caution">
    <text evidence="3">The sequence shown here is derived from an EMBL/GenBank/DDBJ whole genome shotgun (WGS) entry which is preliminary data.</text>
</comment>
<sequence length="356" mass="40087">MTRWLSRGAVIHRILEQWEPLLLFFSAEAQTREGKVDRATEIAKRMKEPGTKHMLLFVSFVIKKVDQLNLIFQSEDFQLHRLYQDMSDGYRLLLAMYVKPAVLSSVPLHEINPTEADIAMSLDRINLGGRCETHLMVEPLGSGEKVLRTDAQSFLKDLCSQIRKRFDLDRNSILAELKVLSPRVAMLPAEDEERPRTLAPLLARFKHLVKDADRDDVCDEWRDLPAALATAPVAVKEETPPVFWAKVAELKNAVGEPRFQHLCELMGNMMSLPHSTASVERTFSQMNRVKTNQTNRLLVATTKGRMLASQAIKESGNAGCTMFEPSASLLQDVMKNGPRHRSQSKEVAGVTLGVVD</sequence>
<feature type="domain" description="HAT C-terminal dimerisation" evidence="2">
    <location>
        <begin position="256"/>
        <end position="298"/>
    </location>
</feature>
<evidence type="ECO:0000259" key="2">
    <source>
        <dbReference type="Pfam" id="PF05699"/>
    </source>
</evidence>
<proteinExistence type="predicted"/>
<dbReference type="Pfam" id="PF05699">
    <property type="entry name" value="Dimer_Tnp_hAT"/>
    <property type="match status" value="1"/>
</dbReference>
<dbReference type="PANTHER" id="PTHR46880:SF5">
    <property type="entry name" value="DUF4371 DOMAIN-CONTAINING PROTEIN"/>
    <property type="match status" value="1"/>
</dbReference>
<accession>A0A6A4W1Z6</accession>
<dbReference type="InterPro" id="IPR008906">
    <property type="entry name" value="HATC_C_dom"/>
</dbReference>
<dbReference type="Proteomes" id="UP000440578">
    <property type="component" value="Unassembled WGS sequence"/>
</dbReference>
<evidence type="ECO:0000313" key="3">
    <source>
        <dbReference type="EMBL" id="KAF0297112.1"/>
    </source>
</evidence>
<reference evidence="3 4" key="1">
    <citation type="submission" date="2019-07" db="EMBL/GenBank/DDBJ databases">
        <title>Draft genome assembly of a fouling barnacle, Amphibalanus amphitrite (Darwin, 1854): The first reference genome for Thecostraca.</title>
        <authorList>
            <person name="Kim W."/>
        </authorList>
    </citation>
    <scope>NUCLEOTIDE SEQUENCE [LARGE SCALE GENOMIC DNA]</scope>
    <source>
        <strain evidence="3">SNU_AA5</strain>
        <tissue evidence="3">Soma without cirri and trophi</tissue>
    </source>
</reference>
<dbReference type="PANTHER" id="PTHR46880">
    <property type="entry name" value="RAS-ASSOCIATING DOMAIN-CONTAINING PROTEIN"/>
    <property type="match status" value="1"/>
</dbReference>
<organism evidence="3 4">
    <name type="scientific">Amphibalanus amphitrite</name>
    <name type="common">Striped barnacle</name>
    <name type="synonym">Balanus amphitrite</name>
    <dbReference type="NCBI Taxonomy" id="1232801"/>
    <lineage>
        <taxon>Eukaryota</taxon>
        <taxon>Metazoa</taxon>
        <taxon>Ecdysozoa</taxon>
        <taxon>Arthropoda</taxon>
        <taxon>Crustacea</taxon>
        <taxon>Multicrustacea</taxon>
        <taxon>Cirripedia</taxon>
        <taxon>Thoracica</taxon>
        <taxon>Thoracicalcarea</taxon>
        <taxon>Balanomorpha</taxon>
        <taxon>Balanoidea</taxon>
        <taxon>Balanidae</taxon>
        <taxon>Amphibalaninae</taxon>
        <taxon>Amphibalanus</taxon>
    </lineage>
</organism>
<keyword evidence="4" id="KW-1185">Reference proteome</keyword>
<evidence type="ECO:0000256" key="1">
    <source>
        <dbReference type="SAM" id="MobiDB-lite"/>
    </source>
</evidence>
<gene>
    <name evidence="3" type="ORF">FJT64_005504</name>
</gene>